<feature type="transmembrane region" description="Helical" evidence="1">
    <location>
        <begin position="126"/>
        <end position="143"/>
    </location>
</feature>
<dbReference type="AlphaFoldDB" id="A0A8T9AYC1"/>
<evidence type="ECO:0000313" key="2">
    <source>
        <dbReference type="EMBL" id="TSE12981.1"/>
    </source>
</evidence>
<reference evidence="2" key="1">
    <citation type="submission" date="2019-07" db="EMBL/GenBank/DDBJ databases">
        <title>Mesorhizobum intechiensis sp. nov. isolated from nodules of Lotus tenuis growing in lowlands of the Flooding Pampa, Argentina.</title>
        <authorList>
            <person name="Estrella M.J."/>
            <person name="Torres Tejerizo G.A."/>
            <person name="Cumpa Velazquez L.M."/>
            <person name="Fontana F."/>
            <person name="Hansen L."/>
            <person name="Pistorio M."/>
            <person name="Sannazzaro A.I."/>
        </authorList>
    </citation>
    <scope>NUCLEOTIDE SEQUENCE</scope>
    <source>
        <strain evidence="2">BD68</strain>
    </source>
</reference>
<keyword evidence="1" id="KW-1133">Transmembrane helix</keyword>
<keyword evidence="3" id="KW-1185">Reference proteome</keyword>
<feature type="transmembrane region" description="Helical" evidence="1">
    <location>
        <begin position="93"/>
        <end position="114"/>
    </location>
</feature>
<evidence type="ECO:0000313" key="3">
    <source>
        <dbReference type="Proteomes" id="UP000235507"/>
    </source>
</evidence>
<feature type="transmembrane region" description="Helical" evidence="1">
    <location>
        <begin position="7"/>
        <end position="28"/>
    </location>
</feature>
<dbReference type="Proteomes" id="UP000235507">
    <property type="component" value="Unassembled WGS sequence"/>
</dbReference>
<accession>A0A8T9AYC1</accession>
<keyword evidence="1" id="KW-0472">Membrane</keyword>
<protein>
    <submittedName>
        <fullName evidence="2">Uncharacterized protein</fullName>
    </submittedName>
</protein>
<feature type="non-terminal residue" evidence="2">
    <location>
        <position position="159"/>
    </location>
</feature>
<name>A0A8T9AYC1_9HYPH</name>
<evidence type="ECO:0000256" key="1">
    <source>
        <dbReference type="SAM" id="Phobius"/>
    </source>
</evidence>
<keyword evidence="1" id="KW-0812">Transmembrane</keyword>
<organism evidence="2 3">
    <name type="scientific">Mesorhizobium intechi</name>
    <dbReference type="NCBI Taxonomy" id="537601"/>
    <lineage>
        <taxon>Bacteria</taxon>
        <taxon>Pseudomonadati</taxon>
        <taxon>Pseudomonadota</taxon>
        <taxon>Alphaproteobacteria</taxon>
        <taxon>Hyphomicrobiales</taxon>
        <taxon>Phyllobacteriaceae</taxon>
        <taxon>Mesorhizobium</taxon>
    </lineage>
</organism>
<sequence>MIGKKIFVFWGAYICAALLGVALSAAYINLEESVYYWDFAAYFNMFNRQGALLAVSPFEWLSQLGTSIATEDYGVAILVPLMPFHLVFGGSRLSFIAGIVAVYLVPTVLLMGRISYQQAVSATPSRSWIALWIAAFLYTPFWAPTLRGMPDVAGCLALT</sequence>
<gene>
    <name evidence="2" type="ORF">C1D09_006170</name>
</gene>
<proteinExistence type="predicted"/>
<comment type="caution">
    <text evidence="2">The sequence shown here is derived from an EMBL/GenBank/DDBJ whole genome shotgun (WGS) entry which is preliminary data.</text>
</comment>
<dbReference type="EMBL" id="PNOT02000062">
    <property type="protein sequence ID" value="TSE12981.1"/>
    <property type="molecule type" value="Genomic_DNA"/>
</dbReference>